<dbReference type="PANTHER" id="PTHR35469">
    <property type="entry name" value="TRANSMEMBRANE PROTEIN"/>
    <property type="match status" value="1"/>
</dbReference>
<evidence type="ECO:0000256" key="1">
    <source>
        <dbReference type="SAM" id="MobiDB-lite"/>
    </source>
</evidence>
<evidence type="ECO:0000313" key="3">
    <source>
        <dbReference type="EMBL" id="KAJ4836682.1"/>
    </source>
</evidence>
<keyword evidence="4" id="KW-1185">Reference proteome</keyword>
<feature type="compositionally biased region" description="Basic and acidic residues" evidence="1">
    <location>
        <begin position="75"/>
        <end position="96"/>
    </location>
</feature>
<keyword evidence="2" id="KW-0472">Membrane</keyword>
<comment type="caution">
    <text evidence="3">The sequence shown here is derived from an EMBL/GenBank/DDBJ whole genome shotgun (WGS) entry which is preliminary data.</text>
</comment>
<protein>
    <recommendedName>
        <fullName evidence="5">Transmembrane protein</fullName>
    </recommendedName>
</protein>
<feature type="transmembrane region" description="Helical" evidence="2">
    <location>
        <begin position="180"/>
        <end position="200"/>
    </location>
</feature>
<feature type="transmembrane region" description="Helical" evidence="2">
    <location>
        <begin position="149"/>
        <end position="168"/>
    </location>
</feature>
<evidence type="ECO:0000256" key="2">
    <source>
        <dbReference type="SAM" id="Phobius"/>
    </source>
</evidence>
<dbReference type="AlphaFoldDB" id="A0A9Q0FSE1"/>
<reference evidence="3" key="1">
    <citation type="submission" date="2022-02" db="EMBL/GenBank/DDBJ databases">
        <authorList>
            <person name="Henning P.M."/>
            <person name="McCubbin A.G."/>
            <person name="Shore J.S."/>
        </authorList>
    </citation>
    <scope>NUCLEOTIDE SEQUENCE</scope>
    <source>
        <strain evidence="3">F60SS</strain>
        <tissue evidence="3">Leaves</tissue>
    </source>
</reference>
<feature type="compositionally biased region" description="Low complexity" evidence="1">
    <location>
        <begin position="41"/>
        <end position="57"/>
    </location>
</feature>
<reference evidence="3" key="2">
    <citation type="journal article" date="2023" name="Plants (Basel)">
        <title>Annotation of the Turnera subulata (Passifloraceae) Draft Genome Reveals the S-Locus Evolved after the Divergence of Turneroideae from Passifloroideae in a Stepwise Manner.</title>
        <authorList>
            <person name="Henning P.M."/>
            <person name="Roalson E.H."/>
            <person name="Mir W."/>
            <person name="McCubbin A.G."/>
            <person name="Shore J.S."/>
        </authorList>
    </citation>
    <scope>NUCLEOTIDE SEQUENCE</scope>
    <source>
        <strain evidence="3">F60SS</strain>
    </source>
</reference>
<feature type="compositionally biased region" description="Polar residues" evidence="1">
    <location>
        <begin position="65"/>
        <end position="74"/>
    </location>
</feature>
<organism evidence="3 4">
    <name type="scientific">Turnera subulata</name>
    <dbReference type="NCBI Taxonomy" id="218843"/>
    <lineage>
        <taxon>Eukaryota</taxon>
        <taxon>Viridiplantae</taxon>
        <taxon>Streptophyta</taxon>
        <taxon>Embryophyta</taxon>
        <taxon>Tracheophyta</taxon>
        <taxon>Spermatophyta</taxon>
        <taxon>Magnoliopsida</taxon>
        <taxon>eudicotyledons</taxon>
        <taxon>Gunneridae</taxon>
        <taxon>Pentapetalae</taxon>
        <taxon>rosids</taxon>
        <taxon>fabids</taxon>
        <taxon>Malpighiales</taxon>
        <taxon>Passifloraceae</taxon>
        <taxon>Turnera</taxon>
    </lineage>
</organism>
<dbReference type="PANTHER" id="PTHR35469:SF5">
    <property type="entry name" value="TRANSMEMBRANE PROTEIN"/>
    <property type="match status" value="1"/>
</dbReference>
<dbReference type="OrthoDB" id="1645757at2759"/>
<sequence length="263" mass="28997">MASDGRTERRRRIMEKGSDRLALITGQIRNLEDLSSPKRPPSTSSDDPPAPSESTSSIVPENVDVASSSQSVKQNDSDEIPKSSKPEKQLEPEKHQKLVATRQPTTDATLVQKPTGVTPSVQTILARPSFFSSKRINYCIIASERTRGICSLIIASLVLLSYISYPLLGMDIVSSESIIASRPLYMVLLTDVTIVLARLFRERRNEYEEVEVEEKEAKGGDPDNWVGAVKLLERGLAAYQAIRGMFIDCSIYLVVVVCGISLV</sequence>
<name>A0A9Q0FSE1_9ROSI</name>
<evidence type="ECO:0008006" key="5">
    <source>
        <dbReference type="Google" id="ProtNLM"/>
    </source>
</evidence>
<keyword evidence="2" id="KW-0812">Transmembrane</keyword>
<dbReference type="EMBL" id="JAKUCV010004042">
    <property type="protein sequence ID" value="KAJ4836682.1"/>
    <property type="molecule type" value="Genomic_DNA"/>
</dbReference>
<feature type="region of interest" description="Disordered" evidence="1">
    <location>
        <begin position="1"/>
        <end position="103"/>
    </location>
</feature>
<keyword evidence="2" id="KW-1133">Transmembrane helix</keyword>
<accession>A0A9Q0FSE1</accession>
<evidence type="ECO:0000313" key="4">
    <source>
        <dbReference type="Proteomes" id="UP001141552"/>
    </source>
</evidence>
<proteinExistence type="predicted"/>
<dbReference type="Proteomes" id="UP001141552">
    <property type="component" value="Unassembled WGS sequence"/>
</dbReference>
<gene>
    <name evidence="3" type="ORF">Tsubulata_043325</name>
</gene>